<dbReference type="Proteomes" id="UP000076852">
    <property type="component" value="Chromosome 2"/>
</dbReference>
<organism evidence="1 2">
    <name type="scientific">Paraburkholderia phytofirmans OLGA172</name>
    <dbReference type="NCBI Taxonomy" id="1417228"/>
    <lineage>
        <taxon>Bacteria</taxon>
        <taxon>Pseudomonadati</taxon>
        <taxon>Pseudomonadota</taxon>
        <taxon>Betaproteobacteria</taxon>
        <taxon>Burkholderiales</taxon>
        <taxon>Burkholderiaceae</taxon>
        <taxon>Paraburkholderia</taxon>
    </lineage>
</organism>
<name>A0A160FV08_9BURK</name>
<sequence length="75" mass="8586">MKEAVAHVHKSKIAIYRNAFNLAWNAPGLLDVAQDAVEPIWKKRIVLNIWPAHEIRIQVRLALVEDLLVDSVKHL</sequence>
<dbReference type="KEGG" id="buz:AYM40_32905"/>
<evidence type="ECO:0000313" key="2">
    <source>
        <dbReference type="Proteomes" id="UP000076852"/>
    </source>
</evidence>
<keyword evidence="2" id="KW-1185">Reference proteome</keyword>
<proteinExistence type="predicted"/>
<gene>
    <name evidence="1" type="ORF">AYM40_32905</name>
</gene>
<reference evidence="1 2" key="1">
    <citation type="journal article" date="2016" name="Gene">
        <title>PacBio SMRT assembly of a complex multi-replicon genome reveals chlorocatechol degradative operon in a region of genome plasticity.</title>
        <authorList>
            <person name="Ricker N."/>
            <person name="Shen S.Y."/>
            <person name="Goordial J."/>
            <person name="Jin S."/>
            <person name="Fulthorpe R.R."/>
        </authorList>
    </citation>
    <scope>NUCLEOTIDE SEQUENCE [LARGE SCALE GENOMIC DNA]</scope>
    <source>
        <strain evidence="1 2">OLGA172</strain>
    </source>
</reference>
<dbReference type="AlphaFoldDB" id="A0A160FV08"/>
<accession>A0A160FV08</accession>
<dbReference type="STRING" id="1804984.AYM40_32905"/>
<dbReference type="EMBL" id="CP014579">
    <property type="protein sequence ID" value="ANB76942.1"/>
    <property type="molecule type" value="Genomic_DNA"/>
</dbReference>
<evidence type="ECO:0000313" key="1">
    <source>
        <dbReference type="EMBL" id="ANB76942.1"/>
    </source>
</evidence>
<protein>
    <submittedName>
        <fullName evidence="1">Uncharacterized protein</fullName>
    </submittedName>
</protein>